<evidence type="ECO:0000256" key="6">
    <source>
        <dbReference type="ARBA" id="ARBA00023284"/>
    </source>
</evidence>
<dbReference type="InterPro" id="IPR036249">
    <property type="entry name" value="Thioredoxin-like_sf"/>
</dbReference>
<dbReference type="RefSeq" id="WP_200673181.1">
    <property type="nucleotide sequence ID" value="NZ_JAACYA010000001.1"/>
</dbReference>
<accession>A0ABS1GFS3</accession>
<evidence type="ECO:0000256" key="1">
    <source>
        <dbReference type="ARBA" id="ARBA00004418"/>
    </source>
</evidence>
<reference evidence="9 10" key="1">
    <citation type="journal article" date="2021" name="Syst. Appl. Microbiol.">
        <title>Persephonella atlantica sp. nov.: How to adapt to physico-chemical gradients in high temperature hydrothermal habitats.</title>
        <authorList>
            <person name="Francois D.X."/>
            <person name="Godfroy A."/>
            <person name="Mathien C."/>
            <person name="Aube J."/>
            <person name="Cathalot C."/>
            <person name="Lesongeur F."/>
            <person name="L'Haridon S."/>
            <person name="Philippon X."/>
            <person name="Roussel E.G."/>
        </authorList>
    </citation>
    <scope>NUCLEOTIDE SEQUENCE [LARGE SCALE GENOMIC DNA]</scope>
    <source>
        <strain evidence="9 10">MO1340</strain>
    </source>
</reference>
<dbReference type="Pfam" id="PF10411">
    <property type="entry name" value="DsbC_N"/>
    <property type="match status" value="1"/>
</dbReference>
<keyword evidence="6" id="KW-0676">Redox-active center</keyword>
<evidence type="ECO:0000259" key="8">
    <source>
        <dbReference type="Pfam" id="PF13098"/>
    </source>
</evidence>
<dbReference type="Proteomes" id="UP000772812">
    <property type="component" value="Unassembled WGS sequence"/>
</dbReference>
<keyword evidence="4" id="KW-0574">Periplasm</keyword>
<dbReference type="PANTHER" id="PTHR35272:SF3">
    <property type="entry name" value="THIOL:DISULFIDE INTERCHANGE PROTEIN DSBC"/>
    <property type="match status" value="1"/>
</dbReference>
<dbReference type="SUPFAM" id="SSF54423">
    <property type="entry name" value="DsbC/DsbG N-terminal domain-like"/>
    <property type="match status" value="1"/>
</dbReference>
<dbReference type="Pfam" id="PF13098">
    <property type="entry name" value="Thioredoxin_2"/>
    <property type="match status" value="1"/>
</dbReference>
<gene>
    <name evidence="9" type="ORF">GWK41_01695</name>
</gene>
<evidence type="ECO:0000256" key="4">
    <source>
        <dbReference type="ARBA" id="ARBA00022764"/>
    </source>
</evidence>
<keyword evidence="10" id="KW-1185">Reference proteome</keyword>
<evidence type="ECO:0000259" key="7">
    <source>
        <dbReference type="Pfam" id="PF10411"/>
    </source>
</evidence>
<organism evidence="9 10">
    <name type="scientific">Persephonella atlantica</name>
    <dbReference type="NCBI Taxonomy" id="2699429"/>
    <lineage>
        <taxon>Bacteria</taxon>
        <taxon>Pseudomonadati</taxon>
        <taxon>Aquificota</taxon>
        <taxon>Aquificia</taxon>
        <taxon>Aquificales</taxon>
        <taxon>Hydrogenothermaceae</taxon>
        <taxon>Persephonella</taxon>
    </lineage>
</organism>
<proteinExistence type="inferred from homology"/>
<keyword evidence="3" id="KW-0732">Signal</keyword>
<feature type="domain" description="Disulphide bond isomerase DsbC/G N-terminal" evidence="7">
    <location>
        <begin position="32"/>
        <end position="96"/>
    </location>
</feature>
<dbReference type="PANTHER" id="PTHR35272">
    <property type="entry name" value="THIOL:DISULFIDE INTERCHANGE PROTEIN DSBC-RELATED"/>
    <property type="match status" value="1"/>
</dbReference>
<evidence type="ECO:0000313" key="9">
    <source>
        <dbReference type="EMBL" id="MBK3331777.1"/>
    </source>
</evidence>
<keyword evidence="5" id="KW-1015">Disulfide bond</keyword>
<comment type="similarity">
    <text evidence="2">Belongs to the thioredoxin family. DsbC subfamily.</text>
</comment>
<dbReference type="SUPFAM" id="SSF52833">
    <property type="entry name" value="Thioredoxin-like"/>
    <property type="match status" value="1"/>
</dbReference>
<dbReference type="InterPro" id="IPR009094">
    <property type="entry name" value="DiS-bond_isomerase_DsbC/G_N_sf"/>
</dbReference>
<evidence type="ECO:0000256" key="2">
    <source>
        <dbReference type="ARBA" id="ARBA00009813"/>
    </source>
</evidence>
<comment type="caution">
    <text evidence="9">The sequence shown here is derived from an EMBL/GenBank/DDBJ whole genome shotgun (WGS) entry which is preliminary data.</text>
</comment>
<dbReference type="InterPro" id="IPR018950">
    <property type="entry name" value="DiS-bond_isomerase_DsbC/G_N"/>
</dbReference>
<sequence>MRVFISLFVAIMVLVIPSFSSQCLSQKEITVKKVKNVLEPVLGGAKVVSVRKSPVKDIFEVVIEARGRKIPVYIDCSLNFLITGEIIDLKAKKSITRERARQLAKEQTEEKMAKLEKVLGKEKVEKLKKALGERFTDIKIVDLKKVPKKYLFAYGNPAAKMTVYVVTDPECPFCAKFDTQMQEVLKSRNDVKFEVILFPLPFHKYAQKIVQRIVCEKSIDKKKKILEESFKAVRNRDEKQLEKLGKECEEGKKAIEKHFAFGSEAGIGGTPTLIFPYGIMISGWMTADQINKVLDALK</sequence>
<dbReference type="InterPro" id="IPR051470">
    <property type="entry name" value="Thiol:disulfide_interchange"/>
</dbReference>
<feature type="domain" description="Thioredoxin-like fold" evidence="8">
    <location>
        <begin position="159"/>
        <end position="294"/>
    </location>
</feature>
<evidence type="ECO:0000313" key="10">
    <source>
        <dbReference type="Proteomes" id="UP000772812"/>
    </source>
</evidence>
<comment type="subcellular location">
    <subcellularLocation>
        <location evidence="1">Periplasm</location>
    </subcellularLocation>
</comment>
<name>A0ABS1GFS3_9AQUI</name>
<protein>
    <submittedName>
        <fullName evidence="9">DsbC family protein</fullName>
    </submittedName>
</protein>
<dbReference type="InterPro" id="IPR033954">
    <property type="entry name" value="DiS-bond_Isoase_DsbC/G"/>
</dbReference>
<dbReference type="Gene3D" id="3.10.450.70">
    <property type="entry name" value="Disulphide bond isomerase, DsbC/G, N-terminal"/>
    <property type="match status" value="1"/>
</dbReference>
<dbReference type="EMBL" id="JAACYA010000001">
    <property type="protein sequence ID" value="MBK3331777.1"/>
    <property type="molecule type" value="Genomic_DNA"/>
</dbReference>
<evidence type="ECO:0000256" key="3">
    <source>
        <dbReference type="ARBA" id="ARBA00022729"/>
    </source>
</evidence>
<dbReference type="Gene3D" id="3.40.30.10">
    <property type="entry name" value="Glutaredoxin"/>
    <property type="match status" value="1"/>
</dbReference>
<dbReference type="CDD" id="cd03020">
    <property type="entry name" value="DsbA_DsbC_DsbG"/>
    <property type="match status" value="1"/>
</dbReference>
<evidence type="ECO:0000256" key="5">
    <source>
        <dbReference type="ARBA" id="ARBA00023157"/>
    </source>
</evidence>
<dbReference type="InterPro" id="IPR012336">
    <property type="entry name" value="Thioredoxin-like_fold"/>
</dbReference>